<keyword evidence="2" id="KW-1185">Reference proteome</keyword>
<accession>A0ABZ0U368</accession>
<protein>
    <submittedName>
        <fullName evidence="1">Uncharacterized protein</fullName>
    </submittedName>
</protein>
<evidence type="ECO:0000313" key="1">
    <source>
        <dbReference type="EMBL" id="WPX08135.1"/>
    </source>
</evidence>
<reference evidence="1 2" key="1">
    <citation type="submission" date="2023-12" db="EMBL/GenBank/DDBJ databases">
        <authorList>
            <person name="Manesh M.J.H."/>
            <person name="Bing R.G."/>
            <person name="Willard D.J."/>
            <person name="Kelly R.M."/>
        </authorList>
    </citation>
    <scope>NUCLEOTIDE SEQUENCE [LARGE SCALE GENOMIC DNA]</scope>
    <source>
        <strain evidence="1 2">DSM 8977</strain>
    </source>
</reference>
<name>A0ABZ0U368_9FIRM</name>
<dbReference type="Proteomes" id="UP001322744">
    <property type="component" value="Chromosome"/>
</dbReference>
<dbReference type="RefSeq" id="WP_045175440.1">
    <property type="nucleotide sequence ID" value="NZ_CP139957.1"/>
</dbReference>
<dbReference type="EMBL" id="CP139957">
    <property type="protein sequence ID" value="WPX08135.1"/>
    <property type="molecule type" value="Genomic_DNA"/>
</dbReference>
<organism evidence="1 2">
    <name type="scientific">Anaerocellum danielii</name>
    <dbReference type="NCBI Taxonomy" id="1387557"/>
    <lineage>
        <taxon>Bacteria</taxon>
        <taxon>Bacillati</taxon>
        <taxon>Bacillota</taxon>
        <taxon>Bacillota incertae sedis</taxon>
        <taxon>Caldicellulosiruptorales</taxon>
        <taxon>Caldicellulosiruptoraceae</taxon>
        <taxon>Anaerocellum</taxon>
    </lineage>
</organism>
<sequence length="63" mass="7567">MDSIMRRKVKRTLRRKERIELKKIMYNYDDYDYVNYKGAKLFSRAHCGCYIARKSSKGGLIID</sequence>
<evidence type="ECO:0000313" key="2">
    <source>
        <dbReference type="Proteomes" id="UP001322744"/>
    </source>
</evidence>
<proteinExistence type="predicted"/>
<gene>
    <name evidence="1" type="ORF">SOJ16_001999</name>
</gene>